<sequence>MRRGCCALGGAAQRLGLGLAYRLRWFHLSSTLDTSKIQHHASLMVVMVDLDGQLGTVRLVCFLSHATVSLQCLISSLPLFLH</sequence>
<keyword evidence="2" id="KW-1185">Reference proteome</keyword>
<dbReference type="AlphaFoldDB" id="A0A7J9HRZ0"/>
<proteinExistence type="predicted"/>
<accession>A0A7J9HRZ0</accession>
<organism evidence="1 2">
    <name type="scientific">Gossypium harknessii</name>
    <dbReference type="NCBI Taxonomy" id="34285"/>
    <lineage>
        <taxon>Eukaryota</taxon>
        <taxon>Viridiplantae</taxon>
        <taxon>Streptophyta</taxon>
        <taxon>Embryophyta</taxon>
        <taxon>Tracheophyta</taxon>
        <taxon>Spermatophyta</taxon>
        <taxon>Magnoliopsida</taxon>
        <taxon>eudicotyledons</taxon>
        <taxon>Gunneridae</taxon>
        <taxon>Pentapetalae</taxon>
        <taxon>rosids</taxon>
        <taxon>malvids</taxon>
        <taxon>Malvales</taxon>
        <taxon>Malvaceae</taxon>
        <taxon>Malvoideae</taxon>
        <taxon>Gossypium</taxon>
    </lineage>
</organism>
<name>A0A7J9HRZ0_9ROSI</name>
<dbReference type="EMBL" id="JABFAD010000011">
    <property type="protein sequence ID" value="MBA0812586.1"/>
    <property type="molecule type" value="Genomic_DNA"/>
</dbReference>
<gene>
    <name evidence="1" type="ORF">Gohar_026539</name>
</gene>
<dbReference type="Proteomes" id="UP000593560">
    <property type="component" value="Unassembled WGS sequence"/>
</dbReference>
<comment type="caution">
    <text evidence="1">The sequence shown here is derived from an EMBL/GenBank/DDBJ whole genome shotgun (WGS) entry which is preliminary data.</text>
</comment>
<evidence type="ECO:0000313" key="2">
    <source>
        <dbReference type="Proteomes" id="UP000593560"/>
    </source>
</evidence>
<protein>
    <submittedName>
        <fullName evidence="1">Uncharacterized protein</fullName>
    </submittedName>
</protein>
<reference evidence="1 2" key="1">
    <citation type="journal article" date="2019" name="Genome Biol. Evol.">
        <title>Insights into the evolution of the New World diploid cottons (Gossypium, subgenus Houzingenia) based on genome sequencing.</title>
        <authorList>
            <person name="Grover C.E."/>
            <person name="Arick M.A. 2nd"/>
            <person name="Thrash A."/>
            <person name="Conover J.L."/>
            <person name="Sanders W.S."/>
            <person name="Peterson D.G."/>
            <person name="Frelichowski J.E."/>
            <person name="Scheffler J.A."/>
            <person name="Scheffler B.E."/>
            <person name="Wendel J.F."/>
        </authorList>
    </citation>
    <scope>NUCLEOTIDE SEQUENCE [LARGE SCALE GENOMIC DNA]</scope>
    <source>
        <strain evidence="1">0</strain>
        <tissue evidence="1">Leaf</tissue>
    </source>
</reference>
<evidence type="ECO:0000313" key="1">
    <source>
        <dbReference type="EMBL" id="MBA0812586.1"/>
    </source>
</evidence>